<feature type="domain" description="Transcription regulator PadR C-terminal" evidence="3">
    <location>
        <begin position="93"/>
        <end position="164"/>
    </location>
</feature>
<gene>
    <name evidence="5" type="ORF">C5O77_01085</name>
    <name evidence="4" type="ORF">GIX76_09030</name>
</gene>
<dbReference type="EMBL" id="PTLS01000016">
    <property type="protein sequence ID" value="RMX26567.1"/>
    <property type="molecule type" value="Genomic_DNA"/>
</dbReference>
<feature type="domain" description="Transcription regulator PadR N-terminal" evidence="2">
    <location>
        <begin position="7"/>
        <end position="81"/>
    </location>
</feature>
<evidence type="ECO:0000313" key="5">
    <source>
        <dbReference type="EMBL" id="RMX26567.1"/>
    </source>
</evidence>
<dbReference type="PANTHER" id="PTHR43252">
    <property type="entry name" value="TRANSCRIPTIONAL REGULATOR YQJI"/>
    <property type="match status" value="1"/>
</dbReference>
<proteinExistence type="predicted"/>
<dbReference type="Pfam" id="PF10400">
    <property type="entry name" value="Vir_act_alpha_C"/>
    <property type="match status" value="1"/>
</dbReference>
<dbReference type="Proteomes" id="UP000460207">
    <property type="component" value="Unassembled WGS sequence"/>
</dbReference>
<dbReference type="InterPro" id="IPR036390">
    <property type="entry name" value="WH_DNA-bd_sf"/>
</dbReference>
<dbReference type="Proteomes" id="UP000276940">
    <property type="component" value="Plasmid pVP-R2lc02"/>
</dbReference>
<geneLocation type="plasmid" evidence="5">
    <name>pVP-R2lc02</name>
</geneLocation>
<dbReference type="InterPro" id="IPR018309">
    <property type="entry name" value="Tscrpt_reg_PadR_C"/>
</dbReference>
<dbReference type="Gene3D" id="1.10.10.10">
    <property type="entry name" value="Winged helix-like DNA-binding domain superfamily/Winged helix DNA-binding domain"/>
    <property type="match status" value="1"/>
</dbReference>
<keyword evidence="1" id="KW-0175">Coiled coil</keyword>
<reference evidence="5" key="1">
    <citation type="journal article" date="2018" name="J Appl Environ Microbiol">
        <title>The gut symbionts Lactobacillus reuteri R2lc and 2010 encode a polyketide synthase cluster that activates the mammalian aryl-hydrocarbon receptor.</title>
        <authorList>
            <person name="Ozcam M."/>
            <person name="Roos S."/>
            <person name="Van Pijkeren J.P."/>
        </authorList>
    </citation>
    <scope>NUCLEOTIDE SEQUENCE [LARGE SCALE GENOMIC DNA]</scope>
    <source>
        <strain evidence="5">R2lc</strain>
        <plasmid evidence="5">pVP-R2lc02</plasmid>
    </source>
</reference>
<name>A0A3M6SGI0_LIMRT</name>
<accession>A0A3M6SGI0</accession>
<reference evidence="4 6" key="2">
    <citation type="submission" date="2019-11" db="EMBL/GenBank/DDBJ databases">
        <title>Draft genome sequence of 12 host-associated Lactobacillus reuteri rodent strains.</title>
        <authorList>
            <person name="Zhang S."/>
            <person name="Ozcam M."/>
            <person name="Van Pijkeren J.P."/>
        </authorList>
    </citation>
    <scope>NUCLEOTIDE SEQUENCE [LARGE SCALE GENOMIC DNA]</scope>
    <source>
        <strain evidence="4 6">N4I</strain>
    </source>
</reference>
<organism evidence="5">
    <name type="scientific">Limosilactobacillus reuteri</name>
    <name type="common">Lactobacillus reuteri</name>
    <dbReference type="NCBI Taxonomy" id="1598"/>
    <lineage>
        <taxon>Bacteria</taxon>
        <taxon>Bacillati</taxon>
        <taxon>Bacillota</taxon>
        <taxon>Bacilli</taxon>
        <taxon>Lactobacillales</taxon>
        <taxon>Lactobacillaceae</taxon>
        <taxon>Limosilactobacillus</taxon>
    </lineage>
</organism>
<evidence type="ECO:0000256" key="1">
    <source>
        <dbReference type="SAM" id="Coils"/>
    </source>
</evidence>
<sequence length="177" mass="20950">MQGRDIILGILERNNRTGYEINDILKNQLSYFYDGTYGMIYPTLRKLEKEGKIKKEKIVQNDKPNKNVYSITDMGIEEFKEYLDSSIQDDSYKSDFLMRLFFGNSLSNQEIIRAIKQEIQRKNEKIDQLTVNYKKWKKNGMSKTQEITVKYGIAQYTAIVQMLTKELDTLRRNEMDD</sequence>
<dbReference type="InterPro" id="IPR036388">
    <property type="entry name" value="WH-like_DNA-bd_sf"/>
</dbReference>
<comment type="caution">
    <text evidence="5">The sequence shown here is derived from an EMBL/GenBank/DDBJ whole genome shotgun (WGS) entry which is preliminary data.</text>
</comment>
<dbReference type="Pfam" id="PF03551">
    <property type="entry name" value="PadR"/>
    <property type="match status" value="1"/>
</dbReference>
<protein>
    <submittedName>
        <fullName evidence="5">PadR family transcriptional regulator</fullName>
    </submittedName>
</protein>
<dbReference type="PANTHER" id="PTHR43252:SF6">
    <property type="entry name" value="NEGATIVE TRANSCRIPTION REGULATOR PADR"/>
    <property type="match status" value="1"/>
</dbReference>
<evidence type="ECO:0000313" key="4">
    <source>
        <dbReference type="EMBL" id="MRG90120.1"/>
    </source>
</evidence>
<dbReference type="InterPro" id="IPR005149">
    <property type="entry name" value="Tscrpt_reg_PadR_N"/>
</dbReference>
<dbReference type="RefSeq" id="WP_124215896.1">
    <property type="nucleotide sequence ID" value="NZ_CM011640.1"/>
</dbReference>
<dbReference type="Gene3D" id="6.10.140.1570">
    <property type="match status" value="1"/>
</dbReference>
<dbReference type="SUPFAM" id="SSF46785">
    <property type="entry name" value="Winged helix' DNA-binding domain"/>
    <property type="match status" value="1"/>
</dbReference>
<dbReference type="AlphaFoldDB" id="A0A3M6SGI0"/>
<dbReference type="EMBL" id="WJND01000018">
    <property type="protein sequence ID" value="MRG90120.1"/>
    <property type="molecule type" value="Genomic_DNA"/>
</dbReference>
<keyword evidence="5" id="KW-0614">Plasmid</keyword>
<evidence type="ECO:0000259" key="2">
    <source>
        <dbReference type="Pfam" id="PF03551"/>
    </source>
</evidence>
<evidence type="ECO:0000259" key="3">
    <source>
        <dbReference type="Pfam" id="PF10400"/>
    </source>
</evidence>
<evidence type="ECO:0000313" key="6">
    <source>
        <dbReference type="Proteomes" id="UP000460207"/>
    </source>
</evidence>
<feature type="coiled-coil region" evidence="1">
    <location>
        <begin position="112"/>
        <end position="173"/>
    </location>
</feature>